<organism evidence="1 2">
    <name type="scientific">Salvator merianae</name>
    <name type="common">Argentine black and white tegu</name>
    <name type="synonym">Tupinambis merianae</name>
    <dbReference type="NCBI Taxonomy" id="96440"/>
    <lineage>
        <taxon>Eukaryota</taxon>
        <taxon>Metazoa</taxon>
        <taxon>Chordata</taxon>
        <taxon>Craniata</taxon>
        <taxon>Vertebrata</taxon>
        <taxon>Euteleostomi</taxon>
        <taxon>Lepidosauria</taxon>
        <taxon>Squamata</taxon>
        <taxon>Bifurcata</taxon>
        <taxon>Unidentata</taxon>
        <taxon>Episquamata</taxon>
        <taxon>Laterata</taxon>
        <taxon>Teiioidea</taxon>
        <taxon>Teiidae</taxon>
        <taxon>Salvator</taxon>
    </lineage>
</organism>
<accession>A0A8D0CF28</accession>
<reference evidence="1" key="1">
    <citation type="submission" date="2025-08" db="UniProtKB">
        <authorList>
            <consortium name="Ensembl"/>
        </authorList>
    </citation>
    <scope>IDENTIFICATION</scope>
</reference>
<dbReference type="AlphaFoldDB" id="A0A8D0CF28"/>
<reference evidence="1" key="2">
    <citation type="submission" date="2025-09" db="UniProtKB">
        <authorList>
            <consortium name="Ensembl"/>
        </authorList>
    </citation>
    <scope>IDENTIFICATION</scope>
</reference>
<evidence type="ECO:0000313" key="1">
    <source>
        <dbReference type="Ensembl" id="ENSSMRP00000020780.1"/>
    </source>
</evidence>
<keyword evidence="2" id="KW-1185">Reference proteome</keyword>
<sequence>MAFSHSRGNSSQLGTEFLLGIQHFTNAEKFTAPAALFCCIRALQIFSPIDFGGRAQSTGNKCSETTPKKLRAEVVLVIPF</sequence>
<protein>
    <submittedName>
        <fullName evidence="1">Uncharacterized protein</fullName>
    </submittedName>
</protein>
<name>A0A8D0CF28_SALMN</name>
<evidence type="ECO:0000313" key="2">
    <source>
        <dbReference type="Proteomes" id="UP000694421"/>
    </source>
</evidence>
<proteinExistence type="predicted"/>
<dbReference type="Proteomes" id="UP000694421">
    <property type="component" value="Unplaced"/>
</dbReference>
<dbReference type="Ensembl" id="ENSSMRT00000024346.1">
    <property type="protein sequence ID" value="ENSSMRP00000020780.1"/>
    <property type="gene ID" value="ENSSMRG00000016161.1"/>
</dbReference>